<dbReference type="AlphaFoldDB" id="A0A2N0ZI24"/>
<gene>
    <name evidence="2" type="ORF">CWS20_10310</name>
</gene>
<dbReference type="EMBL" id="PISD01000019">
    <property type="protein sequence ID" value="PKG29144.1"/>
    <property type="molecule type" value="Genomic_DNA"/>
</dbReference>
<sequence length="320" mass="36592">MSTLLIFGAIIIIVIIIAATKGSSNSKSLANLPLEERLGTELDDIKPITEKLENALPETYVKHIKQRVLKEYPKWADHEFEWAFYELKRYFLINSLFKSVPMFSDKVDTVWHEMLMFTKEYEQFAKNFYDDYLHHSPNMEEQPLPNERAFFDWVFISLFKPSENTIKIWGPFLQSPLSDEVLADFENLSDEKLLSKYFRNNSQWTDVQIMLINKLKYEIKSAHQFKRQNQLPAINSNKEWLSQTAIGAAIFFSIYESEDYLGHMSSYLPQEWTKQAYASTTSCSGFACSSNHNHHDSNDGGGSGSSSDSGSSCGSGCGSS</sequence>
<feature type="region of interest" description="Disordered" evidence="1">
    <location>
        <begin position="295"/>
        <end position="320"/>
    </location>
</feature>
<keyword evidence="3" id="KW-1185">Reference proteome</keyword>
<dbReference type="RefSeq" id="WP_066198588.1">
    <property type="nucleotide sequence ID" value="NZ_JARMMB010000010.1"/>
</dbReference>
<evidence type="ECO:0000313" key="2">
    <source>
        <dbReference type="EMBL" id="PKG29144.1"/>
    </source>
</evidence>
<evidence type="ECO:0000256" key="1">
    <source>
        <dbReference type="SAM" id="MobiDB-lite"/>
    </source>
</evidence>
<organism evidence="2 3">
    <name type="scientific">Cytobacillus horneckiae</name>
    <dbReference type="NCBI Taxonomy" id="549687"/>
    <lineage>
        <taxon>Bacteria</taxon>
        <taxon>Bacillati</taxon>
        <taxon>Bacillota</taxon>
        <taxon>Bacilli</taxon>
        <taxon>Bacillales</taxon>
        <taxon>Bacillaceae</taxon>
        <taxon>Cytobacillus</taxon>
    </lineage>
</organism>
<name>A0A2N0ZI24_9BACI</name>
<evidence type="ECO:0000313" key="3">
    <source>
        <dbReference type="Proteomes" id="UP000233343"/>
    </source>
</evidence>
<accession>A0A2N0ZI24</accession>
<protein>
    <submittedName>
        <fullName evidence="2">Uncharacterized protein</fullName>
    </submittedName>
</protein>
<dbReference type="Proteomes" id="UP000233343">
    <property type="component" value="Unassembled WGS sequence"/>
</dbReference>
<reference evidence="2 3" key="1">
    <citation type="journal article" date="2010" name="Int. J. Syst. Evol. Microbiol.">
        <title>Bacillus horneckiae sp. nov., isolated from a spacecraft-assembly clean room.</title>
        <authorList>
            <person name="Vaishampayan P."/>
            <person name="Probst A."/>
            <person name="Krishnamurthi S."/>
            <person name="Ghosh S."/>
            <person name="Osman S."/>
            <person name="McDowall A."/>
            <person name="Ruckmani A."/>
            <person name="Mayilraj S."/>
            <person name="Venkateswaran K."/>
        </authorList>
    </citation>
    <scope>NUCLEOTIDE SEQUENCE [LARGE SCALE GENOMIC DNA]</scope>
    <source>
        <strain evidence="3">1PO1SC</strain>
    </source>
</reference>
<proteinExistence type="predicted"/>
<comment type="caution">
    <text evidence="2">The sequence shown here is derived from an EMBL/GenBank/DDBJ whole genome shotgun (WGS) entry which is preliminary data.</text>
</comment>